<name>A0A7G5FH90_9CORY</name>
<keyword evidence="2" id="KW-1185">Reference proteome</keyword>
<evidence type="ECO:0000313" key="1">
    <source>
        <dbReference type="EMBL" id="QMV85981.1"/>
    </source>
</evidence>
<sequence>MRQNSDLFDSKTSTRVRLIDSSGNSQVVNEFGPIYGNQSVRFQDGFLTASSSELVTVNNHGEILDQKEIPTQSFLLDIKSSKSHNNAAVVFHEGSGPLGAGQAIFFQSGSTLTRASSQYFTLALTVCNNDRLFWVDQNKEHVYAKSLQPDGSTQEFELPIKPFEIVDGIFNCDGESLRLFRQVENGTEVLIFSDPFTNPKLNQTVQKEKLLPLEVARGSKIVDDSLFTIGTDGSYQFVSSTPDTPTRNGTFAIEDGVVISATVDDSLIIIDYITPSDGNTNLATFHLEDPTSPLHKVKIRNSAFKQKGEIQRDFNGARAIGSAFYLGK</sequence>
<proteinExistence type="predicted"/>
<protein>
    <submittedName>
        <fullName evidence="1">Uncharacterized protein</fullName>
    </submittedName>
</protein>
<dbReference type="Proteomes" id="UP000515570">
    <property type="component" value="Chromosome"/>
</dbReference>
<reference evidence="1 2" key="1">
    <citation type="submission" date="2020-07" db="EMBL/GenBank/DDBJ databases">
        <title>non toxigenic Corynebacterium sp. nov from a clinical source.</title>
        <authorList>
            <person name="Bernier A.-M."/>
            <person name="Bernard K."/>
        </authorList>
    </citation>
    <scope>NUCLEOTIDE SEQUENCE [LARGE SCALE GENOMIC DNA]</scope>
    <source>
        <strain evidence="2">NML 93-0612</strain>
    </source>
</reference>
<dbReference type="RefSeq" id="WP_182386796.1">
    <property type="nucleotide sequence ID" value="NZ_CP059833.1"/>
</dbReference>
<organism evidence="1 2">
    <name type="scientific">Corynebacterium hindlerae</name>
    <dbReference type="NCBI Taxonomy" id="699041"/>
    <lineage>
        <taxon>Bacteria</taxon>
        <taxon>Bacillati</taxon>
        <taxon>Actinomycetota</taxon>
        <taxon>Actinomycetes</taxon>
        <taxon>Mycobacteriales</taxon>
        <taxon>Corynebacteriaceae</taxon>
        <taxon>Corynebacterium</taxon>
    </lineage>
</organism>
<dbReference type="AlphaFoldDB" id="A0A7G5FH90"/>
<gene>
    <name evidence="1" type="ORF">HW450_04485</name>
</gene>
<dbReference type="EMBL" id="CP059833">
    <property type="protein sequence ID" value="QMV85981.1"/>
    <property type="molecule type" value="Genomic_DNA"/>
</dbReference>
<accession>A0A7G5FH90</accession>
<evidence type="ECO:0000313" key="2">
    <source>
        <dbReference type="Proteomes" id="UP000515570"/>
    </source>
</evidence>